<feature type="compositionally biased region" description="Low complexity" evidence="2">
    <location>
        <begin position="21"/>
        <end position="38"/>
    </location>
</feature>
<feature type="compositionally biased region" description="Low complexity" evidence="2">
    <location>
        <begin position="99"/>
        <end position="109"/>
    </location>
</feature>
<dbReference type="GO" id="GO:0010005">
    <property type="term" value="C:cortical microtubule, transverse to long axis"/>
    <property type="evidence" value="ECO:0007669"/>
    <property type="project" value="TreeGrafter"/>
</dbReference>
<sequence>MVWNRRKQQWIEVDVTEESPSKAAAASPTSSTALSSNAYASGVNQNAGNFLTDKPITRIHAPPGGASSISFGDQHTGPTAAAAGVTTKTQDQQGLVLGTPTQPTTPESAESTEEGPAPIPMMELPPAPPAVEEEAEEEAAVVPPPAPEEVVEAEEAAAPSSAAAAVSSNAYASGSNQNSGNFMTGRPTTRVRAPPGGASSITFG</sequence>
<feature type="compositionally biased region" description="Low complexity" evidence="2">
    <location>
        <begin position="76"/>
        <end position="89"/>
    </location>
</feature>
<dbReference type="eggNOG" id="ENOG502SD4N">
    <property type="taxonomic scope" value="Eukaryota"/>
</dbReference>
<reference evidence="3 4" key="1">
    <citation type="journal article" date="2010" name="Nature">
        <title>The Ectocarpus genome and the independent evolution of multicellularity in brown algae.</title>
        <authorList>
            <person name="Cock J.M."/>
            <person name="Sterck L."/>
            <person name="Rouze P."/>
            <person name="Scornet D."/>
            <person name="Allen A.E."/>
            <person name="Amoutzias G."/>
            <person name="Anthouard V."/>
            <person name="Artiguenave F."/>
            <person name="Aury J.M."/>
            <person name="Badger J.H."/>
            <person name="Beszteri B."/>
            <person name="Billiau K."/>
            <person name="Bonnet E."/>
            <person name="Bothwell J.H."/>
            <person name="Bowler C."/>
            <person name="Boyen C."/>
            <person name="Brownlee C."/>
            <person name="Carrano C.J."/>
            <person name="Charrier B."/>
            <person name="Cho G.Y."/>
            <person name="Coelho S.M."/>
            <person name="Collen J."/>
            <person name="Corre E."/>
            <person name="Da Silva C."/>
            <person name="Delage L."/>
            <person name="Delaroque N."/>
            <person name="Dittami S.M."/>
            <person name="Doulbeau S."/>
            <person name="Elias M."/>
            <person name="Farnham G."/>
            <person name="Gachon C.M."/>
            <person name="Gschloessl B."/>
            <person name="Heesch S."/>
            <person name="Jabbari K."/>
            <person name="Jubin C."/>
            <person name="Kawai H."/>
            <person name="Kimura K."/>
            <person name="Kloareg B."/>
            <person name="Kupper F.C."/>
            <person name="Lang D."/>
            <person name="Le Bail A."/>
            <person name="Leblanc C."/>
            <person name="Lerouge P."/>
            <person name="Lohr M."/>
            <person name="Lopez P.J."/>
            <person name="Martens C."/>
            <person name="Maumus F."/>
            <person name="Michel G."/>
            <person name="Miranda-Saavedra D."/>
            <person name="Morales J."/>
            <person name="Moreau H."/>
            <person name="Motomura T."/>
            <person name="Nagasato C."/>
            <person name="Napoli C.A."/>
            <person name="Nelson D.R."/>
            <person name="Nyvall-Collen P."/>
            <person name="Peters A.F."/>
            <person name="Pommier C."/>
            <person name="Potin P."/>
            <person name="Poulain J."/>
            <person name="Quesneville H."/>
            <person name="Read B."/>
            <person name="Rensing S.A."/>
            <person name="Ritter A."/>
            <person name="Rousvoal S."/>
            <person name="Samanta M."/>
            <person name="Samson G."/>
            <person name="Schroeder D.C."/>
            <person name="Segurens B."/>
            <person name="Strittmatter M."/>
            <person name="Tonon T."/>
            <person name="Tregear J.W."/>
            <person name="Valentin K."/>
            <person name="von Dassow P."/>
            <person name="Yamagishi T."/>
            <person name="Van de Peer Y."/>
            <person name="Wincker P."/>
        </authorList>
    </citation>
    <scope>NUCLEOTIDE SEQUENCE [LARGE SCALE GENOMIC DNA]</scope>
    <source>
        <strain evidence="4">Ec32 / CCAP1310/4</strain>
    </source>
</reference>
<evidence type="ECO:0000256" key="1">
    <source>
        <dbReference type="ARBA" id="ARBA00009656"/>
    </source>
</evidence>
<feature type="region of interest" description="Disordered" evidence="2">
    <location>
        <begin position="15"/>
        <end position="204"/>
    </location>
</feature>
<dbReference type="STRING" id="2880.D7FW98"/>
<evidence type="ECO:0000256" key="2">
    <source>
        <dbReference type="SAM" id="MobiDB-lite"/>
    </source>
</evidence>
<protein>
    <submittedName>
        <fullName evidence="3">Uncharacterized protein</fullName>
    </submittedName>
</protein>
<organism evidence="3 4">
    <name type="scientific">Ectocarpus siliculosus</name>
    <name type="common">Brown alga</name>
    <name type="synonym">Conferva siliculosa</name>
    <dbReference type="NCBI Taxonomy" id="2880"/>
    <lineage>
        <taxon>Eukaryota</taxon>
        <taxon>Sar</taxon>
        <taxon>Stramenopiles</taxon>
        <taxon>Ochrophyta</taxon>
        <taxon>PX clade</taxon>
        <taxon>Phaeophyceae</taxon>
        <taxon>Ectocarpales</taxon>
        <taxon>Ectocarpaceae</taxon>
        <taxon>Ectocarpus</taxon>
    </lineage>
</organism>
<dbReference type="EMBL" id="FN649727">
    <property type="protein sequence ID" value="CBJ25618.1"/>
    <property type="molecule type" value="Genomic_DNA"/>
</dbReference>
<dbReference type="Proteomes" id="UP000002630">
    <property type="component" value="Linkage Group LG02"/>
</dbReference>
<dbReference type="GO" id="GO:0043622">
    <property type="term" value="P:cortical microtubule organization"/>
    <property type="evidence" value="ECO:0007669"/>
    <property type="project" value="InterPro"/>
</dbReference>
<name>D7FW98_ECTSI</name>
<evidence type="ECO:0000313" key="3">
    <source>
        <dbReference type="EMBL" id="CBJ25618.1"/>
    </source>
</evidence>
<dbReference type="EMBL" id="FN648486">
    <property type="protein sequence ID" value="CBJ25618.1"/>
    <property type="molecule type" value="Genomic_DNA"/>
</dbReference>
<feature type="compositionally biased region" description="Low complexity" evidence="2">
    <location>
        <begin position="156"/>
        <end position="168"/>
    </location>
</feature>
<feature type="compositionally biased region" description="Pro residues" evidence="2">
    <location>
        <begin position="117"/>
        <end position="129"/>
    </location>
</feature>
<dbReference type="OrthoDB" id="62622at2759"/>
<dbReference type="InterPro" id="IPR039613">
    <property type="entry name" value="SPR1/2/3/4/5"/>
</dbReference>
<dbReference type="AlphaFoldDB" id="D7FW98"/>
<keyword evidence="4" id="KW-1185">Reference proteome</keyword>
<proteinExistence type="inferred from homology"/>
<dbReference type="InParanoid" id="D7FW98"/>
<gene>
    <name evidence="3" type="ORF">Esi_0003_0332</name>
</gene>
<evidence type="ECO:0000313" key="4">
    <source>
        <dbReference type="Proteomes" id="UP000002630"/>
    </source>
</evidence>
<dbReference type="PANTHER" id="PTHR33403">
    <property type="entry name" value="SPR1"/>
    <property type="match status" value="1"/>
</dbReference>
<accession>D7FW98</accession>
<dbReference type="PANTHER" id="PTHR33403:SF31">
    <property type="entry name" value="PROTEIN SPIRAL1-LIKE 1"/>
    <property type="match status" value="1"/>
</dbReference>
<feature type="compositionally biased region" description="Polar residues" evidence="2">
    <location>
        <begin position="169"/>
        <end position="182"/>
    </location>
</feature>
<comment type="similarity">
    <text evidence="1">Belongs to the SPIRAL1 family.</text>
</comment>